<protein>
    <recommendedName>
        <fullName evidence="3 10">Ferredoxin</fullName>
    </recommendedName>
</protein>
<evidence type="ECO:0000256" key="7">
    <source>
        <dbReference type="ARBA" id="ARBA00022982"/>
    </source>
</evidence>
<dbReference type="PRINTS" id="PR00354">
    <property type="entry name" value="7FE8SFRDOXIN"/>
</dbReference>
<dbReference type="SUPFAM" id="SSF54862">
    <property type="entry name" value="4Fe-4S ferredoxins"/>
    <property type="match status" value="1"/>
</dbReference>
<dbReference type="eggNOG" id="COG2768">
    <property type="taxonomic scope" value="Bacteria"/>
</dbReference>
<evidence type="ECO:0000256" key="10">
    <source>
        <dbReference type="RuleBase" id="RU365098"/>
    </source>
</evidence>
<evidence type="ECO:0000256" key="8">
    <source>
        <dbReference type="ARBA" id="ARBA00023004"/>
    </source>
</evidence>
<evidence type="ECO:0000259" key="11">
    <source>
        <dbReference type="PROSITE" id="PS51379"/>
    </source>
</evidence>
<dbReference type="PROSITE" id="PS51379">
    <property type="entry name" value="4FE4S_FER_2"/>
    <property type="match status" value="2"/>
</dbReference>
<evidence type="ECO:0000256" key="4">
    <source>
        <dbReference type="ARBA" id="ARBA00022448"/>
    </source>
</evidence>
<dbReference type="PANTHER" id="PTHR24960">
    <property type="entry name" value="PHOTOSYSTEM I IRON-SULFUR CENTER-RELATED"/>
    <property type="match status" value="1"/>
</dbReference>
<keyword evidence="6 10" id="KW-0479">Metal-binding</keyword>
<dbReference type="KEGG" id="aar:Acear_2015"/>
<keyword evidence="8 10" id="KW-0408">Iron</keyword>
<evidence type="ECO:0000256" key="2">
    <source>
        <dbReference type="ARBA" id="ARBA00003532"/>
    </source>
</evidence>
<keyword evidence="4 10" id="KW-0813">Transport</keyword>
<dbReference type="AlphaFoldDB" id="D9QT11"/>
<evidence type="ECO:0000256" key="5">
    <source>
        <dbReference type="ARBA" id="ARBA00022485"/>
    </source>
</evidence>
<accession>D9QT11</accession>
<keyword evidence="5 10" id="KW-0004">4Fe-4S</keyword>
<dbReference type="RefSeq" id="WP_013278956.1">
    <property type="nucleotide sequence ID" value="NC_014378.1"/>
</dbReference>
<dbReference type="EMBL" id="CP002105">
    <property type="protein sequence ID" value="ADL13511.1"/>
    <property type="molecule type" value="Genomic_DNA"/>
</dbReference>
<proteinExistence type="predicted"/>
<dbReference type="PANTHER" id="PTHR24960:SF79">
    <property type="entry name" value="PHOTOSYSTEM I IRON-SULFUR CENTER"/>
    <property type="match status" value="1"/>
</dbReference>
<name>D9QT11_ACEAZ</name>
<feature type="domain" description="4Fe-4S ferredoxin-type" evidence="11">
    <location>
        <begin position="29"/>
        <end position="55"/>
    </location>
</feature>
<evidence type="ECO:0000313" key="12">
    <source>
        <dbReference type="EMBL" id="ADL13511.1"/>
    </source>
</evidence>
<gene>
    <name evidence="12" type="ordered locus">Acear_2015</name>
</gene>
<keyword evidence="9 10" id="KW-0411">Iron-sulfur</keyword>
<sequence length="55" mass="6018">MAYTINDECVDCGTCVEECPVDAIIEGDDHFEIDEDECVECGNCLDACPVEAIEE</sequence>
<evidence type="ECO:0000256" key="6">
    <source>
        <dbReference type="ARBA" id="ARBA00022723"/>
    </source>
</evidence>
<evidence type="ECO:0000256" key="9">
    <source>
        <dbReference type="ARBA" id="ARBA00023014"/>
    </source>
</evidence>
<dbReference type="InterPro" id="IPR017896">
    <property type="entry name" value="4Fe4S_Fe-S-bd"/>
</dbReference>
<feature type="domain" description="4Fe-4S ferredoxin-type" evidence="11">
    <location>
        <begin position="1"/>
        <end position="28"/>
    </location>
</feature>
<dbReference type="GO" id="GO:0046872">
    <property type="term" value="F:metal ion binding"/>
    <property type="evidence" value="ECO:0007669"/>
    <property type="project" value="UniProtKB-UniRule"/>
</dbReference>
<evidence type="ECO:0000256" key="1">
    <source>
        <dbReference type="ARBA" id="ARBA00001966"/>
    </source>
</evidence>
<keyword evidence="13" id="KW-1185">Reference proteome</keyword>
<dbReference type="InterPro" id="IPR000813">
    <property type="entry name" value="7Fe_ferredoxin"/>
</dbReference>
<dbReference type="PROSITE" id="PS00198">
    <property type="entry name" value="4FE4S_FER_1"/>
    <property type="match status" value="1"/>
</dbReference>
<dbReference type="GO" id="GO:0005737">
    <property type="term" value="C:cytoplasm"/>
    <property type="evidence" value="ECO:0007669"/>
    <property type="project" value="TreeGrafter"/>
</dbReference>
<evidence type="ECO:0000313" key="13">
    <source>
        <dbReference type="Proteomes" id="UP000001661"/>
    </source>
</evidence>
<dbReference type="InterPro" id="IPR017900">
    <property type="entry name" value="4Fe4S_Fe_S_CS"/>
</dbReference>
<comment type="cofactor">
    <cofactor evidence="1 10">
        <name>[4Fe-4S] cluster</name>
        <dbReference type="ChEBI" id="CHEBI:49883"/>
    </cofactor>
</comment>
<keyword evidence="7 10" id="KW-0249">Electron transport</keyword>
<dbReference type="HOGENOM" id="CLU_139698_11_4_9"/>
<dbReference type="Gene3D" id="3.30.70.20">
    <property type="match status" value="1"/>
</dbReference>
<dbReference type="Proteomes" id="UP000001661">
    <property type="component" value="Chromosome"/>
</dbReference>
<dbReference type="GO" id="GO:0051539">
    <property type="term" value="F:4 iron, 4 sulfur cluster binding"/>
    <property type="evidence" value="ECO:0007669"/>
    <property type="project" value="UniProtKB-UniRule"/>
</dbReference>
<organism evidence="12 13">
    <name type="scientific">Acetohalobium arabaticum (strain ATCC 49924 / DSM 5501 / Z-7288)</name>
    <dbReference type="NCBI Taxonomy" id="574087"/>
    <lineage>
        <taxon>Bacteria</taxon>
        <taxon>Bacillati</taxon>
        <taxon>Bacillota</taxon>
        <taxon>Clostridia</taxon>
        <taxon>Halanaerobiales</taxon>
        <taxon>Halobacteroidaceae</taxon>
        <taxon>Acetohalobium</taxon>
    </lineage>
</organism>
<evidence type="ECO:0000256" key="3">
    <source>
        <dbReference type="ARBA" id="ARBA00013529"/>
    </source>
</evidence>
<reference evidence="12 13" key="1">
    <citation type="journal article" date="2010" name="Stand. Genomic Sci.">
        <title>Complete genome sequence of Acetohalobium arabaticum type strain (Z-7288).</title>
        <authorList>
            <person name="Sikorski J."/>
            <person name="Lapidus A."/>
            <person name="Chertkov O."/>
            <person name="Lucas S."/>
            <person name="Copeland A."/>
            <person name="Glavina Del Rio T."/>
            <person name="Nolan M."/>
            <person name="Tice H."/>
            <person name="Cheng J.F."/>
            <person name="Han C."/>
            <person name="Brambilla E."/>
            <person name="Pitluck S."/>
            <person name="Liolios K."/>
            <person name="Ivanova N."/>
            <person name="Mavromatis K."/>
            <person name="Mikhailova N."/>
            <person name="Pati A."/>
            <person name="Bruce D."/>
            <person name="Detter C."/>
            <person name="Tapia R."/>
            <person name="Goodwin L."/>
            <person name="Chen A."/>
            <person name="Palaniappan K."/>
            <person name="Land M."/>
            <person name="Hauser L."/>
            <person name="Chang Y.J."/>
            <person name="Jeffries C.D."/>
            <person name="Rohde M."/>
            <person name="Goker M."/>
            <person name="Spring S."/>
            <person name="Woyke T."/>
            <person name="Bristow J."/>
            <person name="Eisen J.A."/>
            <person name="Markowitz V."/>
            <person name="Hugenholtz P."/>
            <person name="Kyrpides N.C."/>
            <person name="Klenk H.P."/>
        </authorList>
    </citation>
    <scope>NUCLEOTIDE SEQUENCE [LARGE SCALE GENOMIC DNA]</scope>
    <source>
        <strain evidence="13">ATCC 49924 / DSM 5501 / Z-7288</strain>
    </source>
</reference>
<dbReference type="InterPro" id="IPR050157">
    <property type="entry name" value="PSI_iron-sulfur_center"/>
</dbReference>
<comment type="function">
    <text evidence="2 10">Ferredoxins are iron-sulfur proteins that transfer electrons in a wide variety of metabolic reactions.</text>
</comment>
<dbReference type="Pfam" id="PF14697">
    <property type="entry name" value="Fer4_21"/>
    <property type="match status" value="1"/>
</dbReference>
<dbReference type="OrthoDB" id="9803397at2"/>
<dbReference type="GO" id="GO:0009055">
    <property type="term" value="F:electron transfer activity"/>
    <property type="evidence" value="ECO:0007669"/>
    <property type="project" value="UniProtKB-UniRule"/>
</dbReference>